<dbReference type="CDD" id="cd00959">
    <property type="entry name" value="DeoC"/>
    <property type="match status" value="1"/>
</dbReference>
<dbReference type="EMBL" id="MTEI01000003">
    <property type="protein sequence ID" value="OQW88698.1"/>
    <property type="molecule type" value="Genomic_DNA"/>
</dbReference>
<dbReference type="Proteomes" id="UP000192505">
    <property type="component" value="Unassembled WGS sequence"/>
</dbReference>
<accession>A0A1W9KVV7</accession>
<comment type="similarity">
    <text evidence="2">Belongs to the DeoC/FbaB aldolase family. DeoC type 2 subfamily.</text>
</comment>
<dbReference type="InterPro" id="IPR002915">
    <property type="entry name" value="DeoC/FbaB/LacD_aldolase"/>
</dbReference>
<comment type="catalytic activity">
    <reaction evidence="6">
        <text>2-deoxy-D-ribose 5-phosphate = D-glyceraldehyde 3-phosphate + acetaldehyde</text>
        <dbReference type="Rhea" id="RHEA:12821"/>
        <dbReference type="ChEBI" id="CHEBI:15343"/>
        <dbReference type="ChEBI" id="CHEBI:59776"/>
        <dbReference type="ChEBI" id="CHEBI:62877"/>
        <dbReference type="EC" id="4.1.2.4"/>
    </reaction>
</comment>
<dbReference type="InterPro" id="IPR011343">
    <property type="entry name" value="DeoC"/>
</dbReference>
<organism evidence="8 9">
    <name type="scientific">Rhodoferax ferrireducens</name>
    <dbReference type="NCBI Taxonomy" id="192843"/>
    <lineage>
        <taxon>Bacteria</taxon>
        <taxon>Pseudomonadati</taxon>
        <taxon>Pseudomonadota</taxon>
        <taxon>Betaproteobacteria</taxon>
        <taxon>Burkholderiales</taxon>
        <taxon>Comamonadaceae</taxon>
        <taxon>Rhodoferax</taxon>
    </lineage>
</organism>
<gene>
    <name evidence="8" type="ORF">BWK72_06940</name>
</gene>
<dbReference type="SUPFAM" id="SSF51569">
    <property type="entry name" value="Aldolase"/>
    <property type="match status" value="1"/>
</dbReference>
<dbReference type="PANTHER" id="PTHR10889:SF3">
    <property type="entry name" value="DEOXYRIBOSE-PHOSPHATE ALDOLASE"/>
    <property type="match status" value="1"/>
</dbReference>
<dbReference type="EC" id="4.1.2.4" evidence="3 7"/>
<dbReference type="PANTHER" id="PTHR10889">
    <property type="entry name" value="DEOXYRIBOSE-PHOSPHATE ALDOLASE"/>
    <property type="match status" value="1"/>
</dbReference>
<dbReference type="NCBIfam" id="TIGR00126">
    <property type="entry name" value="deoC"/>
    <property type="match status" value="1"/>
</dbReference>
<dbReference type="PIRSF" id="PIRSF001357">
    <property type="entry name" value="DeoC"/>
    <property type="match status" value="1"/>
</dbReference>
<dbReference type="GO" id="GO:0004139">
    <property type="term" value="F:deoxyribose-phosphate aldolase activity"/>
    <property type="evidence" value="ECO:0007669"/>
    <property type="project" value="UniProtKB-UniRule"/>
</dbReference>
<evidence type="ECO:0000256" key="1">
    <source>
        <dbReference type="ARBA" id="ARBA00004816"/>
    </source>
</evidence>
<evidence type="ECO:0000313" key="9">
    <source>
        <dbReference type="Proteomes" id="UP000192505"/>
    </source>
</evidence>
<evidence type="ECO:0000256" key="5">
    <source>
        <dbReference type="ARBA" id="ARBA00023270"/>
    </source>
</evidence>
<protein>
    <recommendedName>
        <fullName evidence="3 7">Deoxyribose-phosphate aldolase</fullName>
        <ecNumber evidence="3 7">4.1.2.4</ecNumber>
    </recommendedName>
</protein>
<proteinExistence type="inferred from homology"/>
<comment type="caution">
    <text evidence="8">The sequence shown here is derived from an EMBL/GenBank/DDBJ whole genome shotgun (WGS) entry which is preliminary data.</text>
</comment>
<evidence type="ECO:0000256" key="6">
    <source>
        <dbReference type="ARBA" id="ARBA00048791"/>
    </source>
</evidence>
<dbReference type="GO" id="GO:0009264">
    <property type="term" value="P:deoxyribonucleotide catabolic process"/>
    <property type="evidence" value="ECO:0007669"/>
    <property type="project" value="UniProtKB-UniRule"/>
</dbReference>
<dbReference type="AlphaFoldDB" id="A0A1W9KVV7"/>
<keyword evidence="4" id="KW-0456">Lyase</keyword>
<evidence type="ECO:0000256" key="3">
    <source>
        <dbReference type="ARBA" id="ARBA00012515"/>
    </source>
</evidence>
<evidence type="ECO:0000256" key="2">
    <source>
        <dbReference type="ARBA" id="ARBA00009473"/>
    </source>
</evidence>
<evidence type="ECO:0000313" key="8">
    <source>
        <dbReference type="EMBL" id="OQW88698.1"/>
    </source>
</evidence>
<dbReference type="Gene3D" id="3.20.20.70">
    <property type="entry name" value="Aldolase class I"/>
    <property type="match status" value="1"/>
</dbReference>
<name>A0A1W9KVV7_9BURK</name>
<dbReference type="Pfam" id="PF01791">
    <property type="entry name" value="DeoC"/>
    <property type="match status" value="1"/>
</dbReference>
<evidence type="ECO:0000256" key="4">
    <source>
        <dbReference type="ARBA" id="ARBA00023239"/>
    </source>
</evidence>
<reference evidence="8 9" key="1">
    <citation type="submission" date="2017-01" db="EMBL/GenBank/DDBJ databases">
        <title>Novel large sulfur bacteria in the metagenomes of groundwater-fed chemosynthetic microbial mats in the Lake Huron basin.</title>
        <authorList>
            <person name="Sharrar A.M."/>
            <person name="Flood B.E."/>
            <person name="Bailey J.V."/>
            <person name="Jones D.S."/>
            <person name="Biddanda B."/>
            <person name="Ruberg S.A."/>
            <person name="Marcus D.N."/>
            <person name="Dick G.J."/>
        </authorList>
    </citation>
    <scope>NUCLEOTIDE SEQUENCE [LARGE SCALE GENOMIC DNA]</scope>
    <source>
        <strain evidence="8">A7</strain>
    </source>
</reference>
<dbReference type="InterPro" id="IPR013785">
    <property type="entry name" value="Aldolase_TIM"/>
</dbReference>
<sequence length="268" mass="27585">MTNTSNPAPVSPHNLAESARTALACLDLTSLNKNDTEADIAKLCQRAQGPTGPVAAVCVWPRLAAFARAQLPTHIGVAAVANFPHGNTDVAAAVQDTKQIVQAGAQEVDVVLPYKALMAGDEAAVTQLLTAVRQACPGLVLKVILETGELQTPVLIARASQLALAAGADFLKTSTGKTPVNATPEAARVMLSAIAASPAAKDHVGFKASGGIRTVLEAMVYESLVQQILGEQALNAKRFRIGASSLLNDIEAVLNPSAAPVQAPASGY</sequence>
<dbReference type="GO" id="GO:0016052">
    <property type="term" value="P:carbohydrate catabolic process"/>
    <property type="evidence" value="ECO:0007669"/>
    <property type="project" value="TreeGrafter"/>
</dbReference>
<dbReference type="GO" id="GO:0005737">
    <property type="term" value="C:cytoplasm"/>
    <property type="evidence" value="ECO:0007669"/>
    <property type="project" value="InterPro"/>
</dbReference>
<dbReference type="SMART" id="SM01133">
    <property type="entry name" value="DeoC"/>
    <property type="match status" value="1"/>
</dbReference>
<comment type="pathway">
    <text evidence="1">Carbohydrate degradation; 2-deoxy-D-ribose 1-phosphate degradation; D-glyceraldehyde 3-phosphate and acetaldehyde from 2-deoxy-alpha-D-ribose 1-phosphate: step 2/2.</text>
</comment>
<keyword evidence="5" id="KW-0704">Schiff base</keyword>
<evidence type="ECO:0000256" key="7">
    <source>
        <dbReference type="NCBIfam" id="TIGR00126"/>
    </source>
</evidence>